<dbReference type="Proteomes" id="UP000050795">
    <property type="component" value="Unassembled WGS sequence"/>
</dbReference>
<dbReference type="GO" id="GO:0050163">
    <property type="term" value="F:oxaloacetate tautomerase activity"/>
    <property type="evidence" value="ECO:0007669"/>
    <property type="project" value="UniProtKB-EC"/>
</dbReference>
<evidence type="ECO:0000259" key="6">
    <source>
        <dbReference type="Pfam" id="PF01557"/>
    </source>
</evidence>
<evidence type="ECO:0000313" key="9">
    <source>
        <dbReference type="WBParaSite" id="TREG1_134120.5"/>
    </source>
</evidence>
<keyword evidence="2" id="KW-0479">Metal-binding</keyword>
<dbReference type="Gene3D" id="3.90.850.10">
    <property type="entry name" value="Fumarylacetoacetase-like, C-terminal domain"/>
    <property type="match status" value="1"/>
</dbReference>
<protein>
    <recommendedName>
        <fullName evidence="5">oxaloacetate tautomerase</fullName>
        <ecNumber evidence="5">5.3.2.2</ecNumber>
    </recommendedName>
    <alternativeName>
        <fullName evidence="3">Fumarylacetoacetate hydrolase domain-containing protein 1</fullName>
    </alternativeName>
</protein>
<evidence type="ECO:0000256" key="5">
    <source>
        <dbReference type="ARBA" id="ARBA00044973"/>
    </source>
</evidence>
<evidence type="ECO:0000313" key="8">
    <source>
        <dbReference type="WBParaSite" id="TREG1_134120.1"/>
    </source>
</evidence>
<dbReference type="SUPFAM" id="SSF56529">
    <property type="entry name" value="FAH"/>
    <property type="match status" value="1"/>
</dbReference>
<dbReference type="Pfam" id="PF01557">
    <property type="entry name" value="FAA_hydrolase"/>
    <property type="match status" value="1"/>
</dbReference>
<dbReference type="AlphaFoldDB" id="A0AA85J7F0"/>
<dbReference type="InterPro" id="IPR011234">
    <property type="entry name" value="Fumarylacetoacetase-like_C"/>
</dbReference>
<name>A0AA85J7F0_TRIRE</name>
<evidence type="ECO:0000256" key="3">
    <source>
        <dbReference type="ARBA" id="ARBA00042340"/>
    </source>
</evidence>
<reference evidence="8 9" key="2">
    <citation type="submission" date="2023-11" db="UniProtKB">
        <authorList>
            <consortium name="WormBaseParasite"/>
        </authorList>
    </citation>
    <scope>IDENTIFICATION</scope>
</reference>
<accession>A0AA85J7F0</accession>
<dbReference type="InterPro" id="IPR036663">
    <property type="entry name" value="Fumarylacetoacetase_C_sf"/>
</dbReference>
<sequence>MSTSLKSICRKIVAVGRNYADHAKELGNKVGDSPVIFMKPSSCIIEEGESIKMPNGTTEIHHEVELGFVIGKRLTSVKPNEVSSSSVMGYVVALDLTDRFLLNDLKSKQLPWTLAKCFDTACPVGPILPMTSLPINILKSRQEFHTVNNEIWLKVNHSERQRSKLNKMVWTPADLISIISQRISLEYGDLVLTGTPAGVGPLKTGDEVEIGLDNLCSVKFKVQ</sequence>
<reference evidence="7" key="1">
    <citation type="submission" date="2022-06" db="EMBL/GenBank/DDBJ databases">
        <authorList>
            <person name="Berger JAMES D."/>
            <person name="Berger JAMES D."/>
        </authorList>
    </citation>
    <scope>NUCLEOTIDE SEQUENCE [LARGE SCALE GENOMIC DNA]</scope>
</reference>
<dbReference type="PANTHER" id="PTHR11820">
    <property type="entry name" value="ACYLPYRUVASE"/>
    <property type="match status" value="1"/>
</dbReference>
<dbReference type="EC" id="5.3.2.2" evidence="5"/>
<comment type="similarity">
    <text evidence="1">Belongs to the FAH family.</text>
</comment>
<evidence type="ECO:0000256" key="1">
    <source>
        <dbReference type="ARBA" id="ARBA00010211"/>
    </source>
</evidence>
<dbReference type="WBParaSite" id="TREG1_134120.5">
    <property type="protein sequence ID" value="TREG1_134120.5"/>
    <property type="gene ID" value="TREG1_134120"/>
</dbReference>
<evidence type="ECO:0000256" key="2">
    <source>
        <dbReference type="ARBA" id="ARBA00022723"/>
    </source>
</evidence>
<feature type="domain" description="Fumarylacetoacetase-like C-terminal" evidence="6">
    <location>
        <begin position="11"/>
        <end position="222"/>
    </location>
</feature>
<dbReference type="WBParaSite" id="TREG1_134120.1">
    <property type="protein sequence ID" value="TREG1_134120.1"/>
    <property type="gene ID" value="TREG1_134120"/>
</dbReference>
<comment type="catalytic activity">
    <reaction evidence="4">
        <text>oxaloacetate = enol-oxaloacetate</text>
        <dbReference type="Rhea" id="RHEA:16021"/>
        <dbReference type="ChEBI" id="CHEBI:16452"/>
        <dbReference type="ChEBI" id="CHEBI:17479"/>
        <dbReference type="EC" id="5.3.2.2"/>
    </reaction>
    <physiologicalReaction direction="right-to-left" evidence="4">
        <dbReference type="Rhea" id="RHEA:16023"/>
    </physiologicalReaction>
</comment>
<keyword evidence="7" id="KW-1185">Reference proteome</keyword>
<evidence type="ECO:0000256" key="4">
    <source>
        <dbReference type="ARBA" id="ARBA00044911"/>
    </source>
</evidence>
<dbReference type="GO" id="GO:0018773">
    <property type="term" value="F:acetylpyruvate hydrolase activity"/>
    <property type="evidence" value="ECO:0007669"/>
    <property type="project" value="TreeGrafter"/>
</dbReference>
<dbReference type="GO" id="GO:0046872">
    <property type="term" value="F:metal ion binding"/>
    <property type="evidence" value="ECO:0007669"/>
    <property type="project" value="UniProtKB-KW"/>
</dbReference>
<evidence type="ECO:0000313" key="7">
    <source>
        <dbReference type="Proteomes" id="UP000050795"/>
    </source>
</evidence>
<proteinExistence type="inferred from homology"/>
<dbReference type="PANTHER" id="PTHR11820:SF7">
    <property type="entry name" value="ACYLPYRUVASE FAHD1, MITOCHONDRIAL"/>
    <property type="match status" value="1"/>
</dbReference>
<organism evidence="7 8">
    <name type="scientific">Trichobilharzia regenti</name>
    <name type="common">Nasal bird schistosome</name>
    <dbReference type="NCBI Taxonomy" id="157069"/>
    <lineage>
        <taxon>Eukaryota</taxon>
        <taxon>Metazoa</taxon>
        <taxon>Spiralia</taxon>
        <taxon>Lophotrochozoa</taxon>
        <taxon>Platyhelminthes</taxon>
        <taxon>Trematoda</taxon>
        <taxon>Digenea</taxon>
        <taxon>Strigeidida</taxon>
        <taxon>Schistosomatoidea</taxon>
        <taxon>Schistosomatidae</taxon>
        <taxon>Trichobilharzia</taxon>
    </lineage>
</organism>